<dbReference type="AlphaFoldDB" id="A0AAD5Y9F1"/>
<reference evidence="4" key="1">
    <citation type="submission" date="2022-07" db="EMBL/GenBank/DDBJ databases">
        <title>Genome Sequence of Physisporinus lineatus.</title>
        <authorList>
            <person name="Buettner E."/>
        </authorList>
    </citation>
    <scope>NUCLEOTIDE SEQUENCE</scope>
    <source>
        <strain evidence="4">VT162</strain>
    </source>
</reference>
<comment type="caution">
    <text evidence="4">The sequence shown here is derived from an EMBL/GenBank/DDBJ whole genome shotgun (WGS) entry which is preliminary data.</text>
</comment>
<dbReference type="Pfam" id="PF00589">
    <property type="entry name" value="Phage_integrase"/>
    <property type="match status" value="1"/>
</dbReference>
<evidence type="ECO:0000256" key="2">
    <source>
        <dbReference type="SAM" id="MobiDB-lite"/>
    </source>
</evidence>
<dbReference type="GO" id="GO:0003677">
    <property type="term" value="F:DNA binding"/>
    <property type="evidence" value="ECO:0007669"/>
    <property type="project" value="InterPro"/>
</dbReference>
<dbReference type="InterPro" id="IPR011010">
    <property type="entry name" value="DNA_brk_join_enz"/>
</dbReference>
<dbReference type="SUPFAM" id="SSF56349">
    <property type="entry name" value="DNA breaking-rejoining enzymes"/>
    <property type="match status" value="1"/>
</dbReference>
<dbReference type="Gene3D" id="1.10.443.10">
    <property type="entry name" value="Intergrase catalytic core"/>
    <property type="match status" value="1"/>
</dbReference>
<dbReference type="Proteomes" id="UP001212997">
    <property type="component" value="Unassembled WGS sequence"/>
</dbReference>
<evidence type="ECO:0000313" key="4">
    <source>
        <dbReference type="EMBL" id="KAJ3473594.1"/>
    </source>
</evidence>
<dbReference type="GO" id="GO:0015074">
    <property type="term" value="P:DNA integration"/>
    <property type="evidence" value="ECO:0007669"/>
    <property type="project" value="InterPro"/>
</dbReference>
<gene>
    <name evidence="4" type="ORF">NLI96_g12922</name>
</gene>
<feature type="domain" description="Tyr recombinase" evidence="3">
    <location>
        <begin position="275"/>
        <end position="431"/>
    </location>
</feature>
<accession>A0AAD5Y9F1</accession>
<evidence type="ECO:0000259" key="3">
    <source>
        <dbReference type="Pfam" id="PF00589"/>
    </source>
</evidence>
<dbReference type="EMBL" id="JANAWD010001329">
    <property type="protein sequence ID" value="KAJ3473594.1"/>
    <property type="molecule type" value="Genomic_DNA"/>
</dbReference>
<evidence type="ECO:0000256" key="1">
    <source>
        <dbReference type="ARBA" id="ARBA00023172"/>
    </source>
</evidence>
<dbReference type="InterPro" id="IPR002104">
    <property type="entry name" value="Integrase_catalytic"/>
</dbReference>
<dbReference type="InterPro" id="IPR013762">
    <property type="entry name" value="Integrase-like_cat_sf"/>
</dbReference>
<sequence length="584" mass="66767">MPIWHARFGDEVWSFDKPESPYYRGLATSSIVWRDFVEGRGATYGHCNSVYRSTYSLCLTPEIVLDLKITAVIYGWFPGLIKHSHKKHPLAPITVKARIDDLAKIFSLAIVKAKDKFNQDIRQLREIPLSLLKEVIPKYPGRSTELKRALKLISDPMVQRNLSAQLQWGQPDIEKSNIAWPQVPEAEGIPTLLDSQFIFLMEHCKAAVTKFKAAAGLEIRDSECRALEQSSDWYEKEMAACAIDSYFTSKRCSNEQFLRDFGYSLDEIKDIIDDGHTAALALILLLTGMRRSEIQFLKRDCLKYEHGYWFLVSKVVKRRPKNSPIAEGWLAIDLIRDAYDILMFVTERTGVPYLFSCPWRRTKRNLQGYRPATLNKKISRWLEKIDSIGLFEDWTFSAHQFRETLVAQLAKQQVGLPFISIQLKHFHSQFTFMPNAVTAGYGEYRKQLMTSITNRLAIAREEALSDVYGEQARFAGRGAAAHKARIDAFFSGLGLFGAARDKYINDMARRGVKLMPTSIGHCARNFIAATNDAPPPCYGDYQCDPQLMRAMSLRLGQPRPSSCEESTRTWRQRKRRTLATRSFG</sequence>
<proteinExistence type="predicted"/>
<protein>
    <recommendedName>
        <fullName evidence="3">Tyr recombinase domain-containing protein</fullName>
    </recommendedName>
</protein>
<name>A0AAD5Y9F1_9APHY</name>
<evidence type="ECO:0000313" key="5">
    <source>
        <dbReference type="Proteomes" id="UP001212997"/>
    </source>
</evidence>
<dbReference type="GO" id="GO:0006310">
    <property type="term" value="P:DNA recombination"/>
    <property type="evidence" value="ECO:0007669"/>
    <property type="project" value="UniProtKB-KW"/>
</dbReference>
<keyword evidence="1" id="KW-0233">DNA recombination</keyword>
<feature type="region of interest" description="Disordered" evidence="2">
    <location>
        <begin position="557"/>
        <end position="584"/>
    </location>
</feature>
<organism evidence="4 5">
    <name type="scientific">Meripilus lineatus</name>
    <dbReference type="NCBI Taxonomy" id="2056292"/>
    <lineage>
        <taxon>Eukaryota</taxon>
        <taxon>Fungi</taxon>
        <taxon>Dikarya</taxon>
        <taxon>Basidiomycota</taxon>
        <taxon>Agaricomycotina</taxon>
        <taxon>Agaricomycetes</taxon>
        <taxon>Polyporales</taxon>
        <taxon>Meripilaceae</taxon>
        <taxon>Meripilus</taxon>
    </lineage>
</organism>
<keyword evidence="5" id="KW-1185">Reference proteome</keyword>